<name>A0A852ZP38_9ACTN</name>
<organism evidence="10 11">
    <name type="scientific">Allostreptomyces psammosilenae</name>
    <dbReference type="NCBI Taxonomy" id="1892865"/>
    <lineage>
        <taxon>Bacteria</taxon>
        <taxon>Bacillati</taxon>
        <taxon>Actinomycetota</taxon>
        <taxon>Actinomycetes</taxon>
        <taxon>Kitasatosporales</taxon>
        <taxon>Streptomycetaceae</taxon>
        <taxon>Allostreptomyces</taxon>
    </lineage>
</organism>
<evidence type="ECO:0000313" key="11">
    <source>
        <dbReference type="Proteomes" id="UP000567795"/>
    </source>
</evidence>
<evidence type="ECO:0000256" key="3">
    <source>
        <dbReference type="ARBA" id="ARBA00023235"/>
    </source>
</evidence>
<accession>A0A852ZP38</accession>
<dbReference type="RefSeq" id="WP_179813085.1">
    <property type="nucleotide sequence ID" value="NZ_JACBZD010000001.1"/>
</dbReference>
<keyword evidence="4 5" id="KW-0119">Carbohydrate metabolism</keyword>
<dbReference type="InterPro" id="IPR015443">
    <property type="entry name" value="Aldose_1-epimerase"/>
</dbReference>
<dbReference type="CDD" id="cd09019">
    <property type="entry name" value="galactose_mutarotase_like"/>
    <property type="match status" value="1"/>
</dbReference>
<feature type="active site" description="Proton acceptor" evidence="6">
    <location>
        <position position="332"/>
    </location>
</feature>
<reference evidence="10 11" key="1">
    <citation type="submission" date="2020-07" db="EMBL/GenBank/DDBJ databases">
        <title>Sequencing the genomes of 1000 actinobacteria strains.</title>
        <authorList>
            <person name="Klenk H.-P."/>
        </authorList>
    </citation>
    <scope>NUCLEOTIDE SEQUENCE [LARGE SCALE GENOMIC DNA]</scope>
    <source>
        <strain evidence="10 11">DSM 42178</strain>
    </source>
</reference>
<dbReference type="Gene3D" id="2.70.98.10">
    <property type="match status" value="1"/>
</dbReference>
<keyword evidence="11" id="KW-1185">Reference proteome</keyword>
<evidence type="ECO:0000256" key="1">
    <source>
        <dbReference type="ARBA" id="ARBA00005028"/>
    </source>
</evidence>
<evidence type="ECO:0000256" key="9">
    <source>
        <dbReference type="SAM" id="MobiDB-lite"/>
    </source>
</evidence>
<dbReference type="GO" id="GO:0004034">
    <property type="term" value="F:aldose 1-epimerase activity"/>
    <property type="evidence" value="ECO:0007669"/>
    <property type="project" value="UniProtKB-EC"/>
</dbReference>
<evidence type="ECO:0000313" key="10">
    <source>
        <dbReference type="EMBL" id="NYI04139.1"/>
    </source>
</evidence>
<evidence type="ECO:0000256" key="7">
    <source>
        <dbReference type="PIRSR" id="PIRSR005096-2"/>
    </source>
</evidence>
<comment type="catalytic activity">
    <reaction evidence="5">
        <text>alpha-D-glucose = beta-D-glucose</text>
        <dbReference type="Rhea" id="RHEA:10264"/>
        <dbReference type="ChEBI" id="CHEBI:15903"/>
        <dbReference type="ChEBI" id="CHEBI:17925"/>
        <dbReference type="EC" id="5.1.3.3"/>
    </reaction>
</comment>
<proteinExistence type="inferred from homology"/>
<dbReference type="InterPro" id="IPR008183">
    <property type="entry name" value="Aldose_1/G6P_1-epimerase"/>
</dbReference>
<keyword evidence="3 5" id="KW-0413">Isomerase</keyword>
<dbReference type="InterPro" id="IPR014718">
    <property type="entry name" value="GH-type_carb-bd"/>
</dbReference>
<dbReference type="PANTHER" id="PTHR10091">
    <property type="entry name" value="ALDOSE-1-EPIMERASE"/>
    <property type="match status" value="1"/>
</dbReference>
<gene>
    <name evidence="10" type="ORF">FHU37_001082</name>
</gene>
<evidence type="ECO:0000256" key="6">
    <source>
        <dbReference type="PIRSR" id="PIRSR005096-1"/>
    </source>
</evidence>
<evidence type="ECO:0000256" key="5">
    <source>
        <dbReference type="PIRNR" id="PIRNR005096"/>
    </source>
</evidence>
<evidence type="ECO:0000256" key="4">
    <source>
        <dbReference type="ARBA" id="ARBA00023277"/>
    </source>
</evidence>
<comment type="similarity">
    <text evidence="2 5">Belongs to the aldose epimerase family.</text>
</comment>
<dbReference type="GO" id="GO:0005737">
    <property type="term" value="C:cytoplasm"/>
    <property type="evidence" value="ECO:0007669"/>
    <property type="project" value="TreeGrafter"/>
</dbReference>
<comment type="pathway">
    <text evidence="1 5">Carbohydrate metabolism; hexose metabolism.</text>
</comment>
<sequence length="367" mass="38853">MSTTASGDPVRSEPFGTAPDGTPVERWTLRAGGLTARVLTLGAVLQTLEVPDRDGRVANVVLGLERAEDYPGHGAYFGAVVGRYANRIAGGRFELDGAVHTVPANDRGNALHGGPRGFDTKVWRAEAGERDGAPSLRLALTSPDGDMGFPGTLEAELVYTLHPDGRLALEYRATTDRATVVNLTHHAYFNLAGEGAGDVLGHVLRLDADAYTPVDATGIPLAGAPTPVAGTPFDFTEPRAVGERLAGPDAEGDQQIADAGGYDHNWVLRPAPADAAGGFRPVAELVEPESGRALEVWTTEDGVQFYSGNQLDGTLTGPSGRRYGPHAGLCLETQAFPDSPNRPDFPSTVLRPGEEYASRTEFRFTAR</sequence>
<feature type="binding site" evidence="8">
    <location>
        <begin position="186"/>
        <end position="188"/>
    </location>
    <ligand>
        <name>beta-D-galactose</name>
        <dbReference type="ChEBI" id="CHEBI:27667"/>
    </ligand>
</feature>
<comment type="caution">
    <text evidence="10">The sequence shown here is derived from an EMBL/GenBank/DDBJ whole genome shotgun (WGS) entry which is preliminary data.</text>
</comment>
<protein>
    <recommendedName>
        <fullName evidence="5">Aldose 1-epimerase</fullName>
        <ecNumber evidence="5">5.1.3.3</ecNumber>
    </recommendedName>
</protein>
<dbReference type="InterPro" id="IPR011013">
    <property type="entry name" value="Gal_mutarotase_sf_dom"/>
</dbReference>
<dbReference type="EC" id="5.1.3.3" evidence="5"/>
<dbReference type="GO" id="GO:0030246">
    <property type="term" value="F:carbohydrate binding"/>
    <property type="evidence" value="ECO:0007669"/>
    <property type="project" value="InterPro"/>
</dbReference>
<evidence type="ECO:0000256" key="2">
    <source>
        <dbReference type="ARBA" id="ARBA00006206"/>
    </source>
</evidence>
<dbReference type="GO" id="GO:0006006">
    <property type="term" value="P:glucose metabolic process"/>
    <property type="evidence" value="ECO:0007669"/>
    <property type="project" value="TreeGrafter"/>
</dbReference>
<dbReference type="SUPFAM" id="SSF74650">
    <property type="entry name" value="Galactose mutarotase-like"/>
    <property type="match status" value="1"/>
</dbReference>
<dbReference type="Pfam" id="PF01263">
    <property type="entry name" value="Aldose_epim"/>
    <property type="match status" value="1"/>
</dbReference>
<dbReference type="Proteomes" id="UP000567795">
    <property type="component" value="Unassembled WGS sequence"/>
</dbReference>
<dbReference type="GO" id="GO:0033499">
    <property type="term" value="P:galactose catabolic process via UDP-galactose, Leloir pathway"/>
    <property type="evidence" value="ECO:0007669"/>
    <property type="project" value="TreeGrafter"/>
</dbReference>
<dbReference type="PANTHER" id="PTHR10091:SF0">
    <property type="entry name" value="GALACTOSE MUTAROTASE"/>
    <property type="match status" value="1"/>
</dbReference>
<dbReference type="EMBL" id="JACBZD010000001">
    <property type="protein sequence ID" value="NYI04139.1"/>
    <property type="molecule type" value="Genomic_DNA"/>
</dbReference>
<feature type="binding site" evidence="8">
    <location>
        <begin position="86"/>
        <end position="87"/>
    </location>
    <ligand>
        <name>beta-D-galactose</name>
        <dbReference type="ChEBI" id="CHEBI:27667"/>
    </ligand>
</feature>
<evidence type="ECO:0000256" key="8">
    <source>
        <dbReference type="PIRSR" id="PIRSR005096-3"/>
    </source>
</evidence>
<dbReference type="NCBIfam" id="NF008277">
    <property type="entry name" value="PRK11055.1"/>
    <property type="match status" value="1"/>
</dbReference>
<feature type="active site" description="Proton donor" evidence="6">
    <location>
        <position position="186"/>
    </location>
</feature>
<dbReference type="InterPro" id="IPR047215">
    <property type="entry name" value="Galactose_mutarotase-like"/>
</dbReference>
<dbReference type="PIRSF" id="PIRSF005096">
    <property type="entry name" value="GALM"/>
    <property type="match status" value="1"/>
</dbReference>
<feature type="binding site" evidence="7">
    <location>
        <position position="263"/>
    </location>
    <ligand>
        <name>beta-D-galactose</name>
        <dbReference type="ChEBI" id="CHEBI:27667"/>
    </ligand>
</feature>
<feature type="region of interest" description="Disordered" evidence="9">
    <location>
        <begin position="1"/>
        <end position="23"/>
    </location>
</feature>
<dbReference type="AlphaFoldDB" id="A0A852ZP38"/>
<dbReference type="UniPathway" id="UPA00242"/>